<name>A0A976IDJ5_BRELC</name>
<keyword evidence="2" id="KW-1185">Reference proteome</keyword>
<protein>
    <submittedName>
        <fullName evidence="1">Uncharacterized protein</fullName>
    </submittedName>
</protein>
<evidence type="ECO:0000313" key="2">
    <source>
        <dbReference type="Proteomes" id="UP000294530"/>
    </source>
</evidence>
<dbReference type="Proteomes" id="UP000294530">
    <property type="component" value="Unassembled WGS sequence"/>
</dbReference>
<dbReference type="AlphaFoldDB" id="A0A976IDJ5"/>
<reference evidence="1 2" key="1">
    <citation type="journal article" date="2021" name="Genome Biol.">
        <title>AFLAP: assembly-free linkage analysis pipeline using k-mers from genome sequencing data.</title>
        <authorList>
            <person name="Fletcher K."/>
            <person name="Zhang L."/>
            <person name="Gil J."/>
            <person name="Han R."/>
            <person name="Cavanaugh K."/>
            <person name="Michelmore R."/>
        </authorList>
    </citation>
    <scope>NUCLEOTIDE SEQUENCE [LARGE SCALE GENOMIC DNA]</scope>
    <source>
        <strain evidence="1 2">SF5</strain>
    </source>
</reference>
<evidence type="ECO:0000313" key="1">
    <source>
        <dbReference type="EMBL" id="TDH67771.1"/>
    </source>
</evidence>
<dbReference type="GeneID" id="94345723"/>
<gene>
    <name evidence="1" type="ORF">CCR75_001951</name>
</gene>
<dbReference type="RefSeq" id="XP_067817270.1">
    <property type="nucleotide sequence ID" value="XM_067960052.1"/>
</dbReference>
<accession>A0A976IDJ5</accession>
<organism evidence="1 2">
    <name type="scientific">Bremia lactucae</name>
    <name type="common">Lettuce downy mildew</name>
    <dbReference type="NCBI Taxonomy" id="4779"/>
    <lineage>
        <taxon>Eukaryota</taxon>
        <taxon>Sar</taxon>
        <taxon>Stramenopiles</taxon>
        <taxon>Oomycota</taxon>
        <taxon>Peronosporomycetes</taxon>
        <taxon>Peronosporales</taxon>
        <taxon>Peronosporaceae</taxon>
        <taxon>Bremia</taxon>
    </lineage>
</organism>
<sequence length="67" mass="7313">MEAAERAVRAHEQTVDSVVLVVQRTKTVGITPVMSKDCVCLLASISELIAVKGRCEASFHEKAWLTV</sequence>
<proteinExistence type="predicted"/>
<dbReference type="KEGG" id="blac:94345723"/>
<dbReference type="EMBL" id="SHOA02000013">
    <property type="protein sequence ID" value="TDH67771.1"/>
    <property type="molecule type" value="Genomic_DNA"/>
</dbReference>
<comment type="caution">
    <text evidence="1">The sequence shown here is derived from an EMBL/GenBank/DDBJ whole genome shotgun (WGS) entry which is preliminary data.</text>
</comment>